<proteinExistence type="predicted"/>
<reference evidence="2" key="1">
    <citation type="submission" date="2013-08" db="EMBL/GenBank/DDBJ databases">
        <authorList>
            <person name="Mendez C."/>
            <person name="Richter M."/>
            <person name="Ferrer M."/>
            <person name="Sanchez J."/>
        </authorList>
    </citation>
    <scope>NUCLEOTIDE SEQUENCE</scope>
</reference>
<dbReference type="InterPro" id="IPR046342">
    <property type="entry name" value="CBS_dom_sf"/>
</dbReference>
<evidence type="ECO:0000313" key="2">
    <source>
        <dbReference type="EMBL" id="EQD41611.1"/>
    </source>
</evidence>
<dbReference type="Pfam" id="PF00571">
    <property type="entry name" value="CBS"/>
    <property type="match status" value="1"/>
</dbReference>
<comment type="caution">
    <text evidence="2">The sequence shown here is derived from an EMBL/GenBank/DDBJ whole genome shotgun (WGS) entry which is preliminary data.</text>
</comment>
<dbReference type="EMBL" id="AUZZ01007618">
    <property type="protein sequence ID" value="EQD41611.1"/>
    <property type="molecule type" value="Genomic_DNA"/>
</dbReference>
<feature type="domain" description="CBS" evidence="1">
    <location>
        <begin position="108"/>
        <end position="166"/>
    </location>
</feature>
<organism evidence="2">
    <name type="scientific">mine drainage metagenome</name>
    <dbReference type="NCBI Taxonomy" id="410659"/>
    <lineage>
        <taxon>unclassified sequences</taxon>
        <taxon>metagenomes</taxon>
        <taxon>ecological metagenomes</taxon>
    </lineage>
</organism>
<reference evidence="2" key="2">
    <citation type="journal article" date="2014" name="ISME J.">
        <title>Microbial stratification in low pH oxic and suboxic macroscopic growths along an acid mine drainage.</title>
        <authorList>
            <person name="Mendez-Garcia C."/>
            <person name="Mesa V."/>
            <person name="Sprenger R.R."/>
            <person name="Richter M."/>
            <person name="Diez M.S."/>
            <person name="Solano J."/>
            <person name="Bargiela R."/>
            <person name="Golyshina O.V."/>
            <person name="Manteca A."/>
            <person name="Ramos J.L."/>
            <person name="Gallego J.R."/>
            <person name="Llorente I."/>
            <person name="Martins Dos Santos V.A."/>
            <person name="Jensen O.N."/>
            <person name="Pelaez A.I."/>
            <person name="Sanchez J."/>
            <person name="Ferrer M."/>
        </authorList>
    </citation>
    <scope>NUCLEOTIDE SEQUENCE</scope>
</reference>
<sequence>WIVLGYIIVDIKDVVTKAPYTTKPGKEDRIIAERIKDLTSLKVRQGLPDVVIGLDDTLQQAVEKCVNLDSQGAVVVDKYNNPVRTFILRDVFLLSEEEIARTHVRDIWLEQVVTIGRDTGISDMIKLFKEYRVPILCIIDEQGKFSGTVREREVLMALGSGDTGKLTGKQKALQ</sequence>
<dbReference type="SUPFAM" id="SSF54631">
    <property type="entry name" value="CBS-domain pair"/>
    <property type="match status" value="1"/>
</dbReference>
<dbReference type="InterPro" id="IPR000644">
    <property type="entry name" value="CBS_dom"/>
</dbReference>
<accession>T0Z107</accession>
<dbReference type="PROSITE" id="PS51371">
    <property type="entry name" value="CBS"/>
    <property type="match status" value="1"/>
</dbReference>
<name>T0Z107_9ZZZZ</name>
<dbReference type="AlphaFoldDB" id="T0Z107"/>
<dbReference type="Gene3D" id="3.10.580.10">
    <property type="entry name" value="CBS-domain"/>
    <property type="match status" value="1"/>
</dbReference>
<evidence type="ECO:0000259" key="1">
    <source>
        <dbReference type="PROSITE" id="PS51371"/>
    </source>
</evidence>
<feature type="non-terminal residue" evidence="2">
    <location>
        <position position="1"/>
    </location>
</feature>
<protein>
    <submittedName>
        <fullName evidence="2">Amino acid permease</fullName>
    </submittedName>
</protein>
<gene>
    <name evidence="2" type="ORF">B2A_10580</name>
</gene>